<dbReference type="Proteomes" id="UP000008810">
    <property type="component" value="Chromosome 3"/>
</dbReference>
<reference evidence="2 3" key="1">
    <citation type="journal article" date="2010" name="Nature">
        <title>Genome sequencing and analysis of the model grass Brachypodium distachyon.</title>
        <authorList>
            <consortium name="International Brachypodium Initiative"/>
        </authorList>
    </citation>
    <scope>NUCLEOTIDE SEQUENCE [LARGE SCALE GENOMIC DNA]</scope>
    <source>
        <strain evidence="2 3">Bd21</strain>
    </source>
</reference>
<protein>
    <submittedName>
        <fullName evidence="2 3">Uncharacterized protein</fullName>
    </submittedName>
</protein>
<accession>A0A2K2D4N7</accession>
<dbReference type="InParanoid" id="A0A2K2D4N7"/>
<keyword evidence="4" id="KW-1185">Reference proteome</keyword>
<dbReference type="AlphaFoldDB" id="A0A2K2D4N7"/>
<evidence type="ECO:0000313" key="4">
    <source>
        <dbReference type="Proteomes" id="UP000008810"/>
    </source>
</evidence>
<reference evidence="2" key="2">
    <citation type="submission" date="2017-06" db="EMBL/GenBank/DDBJ databases">
        <title>WGS assembly of Brachypodium distachyon.</title>
        <authorList>
            <consortium name="The International Brachypodium Initiative"/>
            <person name="Lucas S."/>
            <person name="Harmon-Smith M."/>
            <person name="Lail K."/>
            <person name="Tice H."/>
            <person name="Grimwood J."/>
            <person name="Bruce D."/>
            <person name="Barry K."/>
            <person name="Shu S."/>
            <person name="Lindquist E."/>
            <person name="Wang M."/>
            <person name="Pitluck S."/>
            <person name="Vogel J.P."/>
            <person name="Garvin D.F."/>
            <person name="Mockler T.C."/>
            <person name="Schmutz J."/>
            <person name="Rokhsar D."/>
            <person name="Bevan M.W."/>
        </authorList>
    </citation>
    <scope>NUCLEOTIDE SEQUENCE</scope>
    <source>
        <strain evidence="2">Bd21</strain>
    </source>
</reference>
<proteinExistence type="predicted"/>
<evidence type="ECO:0000313" key="3">
    <source>
        <dbReference type="EnsemblPlants" id="PNT69239"/>
    </source>
</evidence>
<evidence type="ECO:0000256" key="1">
    <source>
        <dbReference type="SAM" id="MobiDB-lite"/>
    </source>
</evidence>
<sequence>MSRDRRPGIPRCSHAGQKPASQSHTRRDRRRAAAPDQQLESPPRNPAVRHQAGQVGRRPDPAPNTHQRRIHSRTWPPTHAATEARAALGAATPANPTLRPATPALRPLRARPASLEGRAETAPPPPSQGVHGFAGTPSGGGSAGEGGRRPLGRSS</sequence>
<reference evidence="3" key="3">
    <citation type="submission" date="2018-08" db="UniProtKB">
        <authorList>
            <consortium name="EnsemblPlants"/>
        </authorList>
    </citation>
    <scope>IDENTIFICATION</scope>
    <source>
        <strain evidence="3">cv. Bd21</strain>
    </source>
</reference>
<dbReference type="EnsemblPlants" id="PNT69239">
    <property type="protein sequence ID" value="PNT69239"/>
    <property type="gene ID" value="BRADI_3g51781v3"/>
</dbReference>
<evidence type="ECO:0000313" key="2">
    <source>
        <dbReference type="EMBL" id="PNT69239.1"/>
    </source>
</evidence>
<dbReference type="Gramene" id="PNT69239">
    <property type="protein sequence ID" value="PNT69239"/>
    <property type="gene ID" value="BRADI_3g51781v3"/>
</dbReference>
<name>A0A2K2D4N7_BRADI</name>
<feature type="compositionally biased region" description="Low complexity" evidence="1">
    <location>
        <begin position="76"/>
        <end position="97"/>
    </location>
</feature>
<gene>
    <name evidence="2" type="ORF">BRADI_3g51781v3</name>
</gene>
<organism evidence="2">
    <name type="scientific">Brachypodium distachyon</name>
    <name type="common">Purple false brome</name>
    <name type="synonym">Trachynia distachya</name>
    <dbReference type="NCBI Taxonomy" id="15368"/>
    <lineage>
        <taxon>Eukaryota</taxon>
        <taxon>Viridiplantae</taxon>
        <taxon>Streptophyta</taxon>
        <taxon>Embryophyta</taxon>
        <taxon>Tracheophyta</taxon>
        <taxon>Spermatophyta</taxon>
        <taxon>Magnoliopsida</taxon>
        <taxon>Liliopsida</taxon>
        <taxon>Poales</taxon>
        <taxon>Poaceae</taxon>
        <taxon>BOP clade</taxon>
        <taxon>Pooideae</taxon>
        <taxon>Stipodae</taxon>
        <taxon>Brachypodieae</taxon>
        <taxon>Brachypodium</taxon>
    </lineage>
</organism>
<feature type="region of interest" description="Disordered" evidence="1">
    <location>
        <begin position="1"/>
        <end position="155"/>
    </location>
</feature>
<dbReference type="EMBL" id="CM000882">
    <property type="protein sequence ID" value="PNT69239.1"/>
    <property type="molecule type" value="Genomic_DNA"/>
</dbReference>